<evidence type="ECO:0000313" key="2">
    <source>
        <dbReference type="EMBL" id="GMH59071.1"/>
    </source>
</evidence>
<keyword evidence="3" id="KW-1185">Reference proteome</keyword>
<sequence length="156" mass="18265">MDKAFLQKEFELATQRADRAETDNVRNSDLLRESMVKRDELLMQLNEARHSSKGEYSQKLSKEIERLREDSAREMQEIRSNNSQVWERENGMLREQKADLLKQHEAARGDLQALRRAHEELVVRHAKMGGEQEAGVMEIRNELKMKDFEVAKLAAR</sequence>
<dbReference type="Proteomes" id="UP001165082">
    <property type="component" value="Unassembled WGS sequence"/>
</dbReference>
<dbReference type="OrthoDB" id="299638at2759"/>
<dbReference type="InterPro" id="IPR026205">
    <property type="entry name" value="PIBF1"/>
</dbReference>
<feature type="coiled-coil region" evidence="1">
    <location>
        <begin position="57"/>
        <end position="117"/>
    </location>
</feature>
<reference evidence="2" key="1">
    <citation type="submission" date="2022-07" db="EMBL/GenBank/DDBJ databases">
        <title>Genome analysis of Parmales, a sister group of diatoms, reveals the evolutionary specialization of diatoms from phago-mixotrophs to photoautotrophs.</title>
        <authorList>
            <person name="Ban H."/>
            <person name="Sato S."/>
            <person name="Yoshikawa S."/>
            <person name="Kazumasa Y."/>
            <person name="Nakamura Y."/>
            <person name="Ichinomiya M."/>
            <person name="Saitoh K."/>
            <person name="Sato N."/>
            <person name="Blanc-Mathieu R."/>
            <person name="Endo H."/>
            <person name="Kuwata A."/>
            <person name="Ogata H."/>
        </authorList>
    </citation>
    <scope>NUCLEOTIDE SEQUENCE</scope>
</reference>
<dbReference type="PANTHER" id="PTHR18950:SF0">
    <property type="entry name" value="PROGESTERONE IMMUNOMODULATORY BINDING FACTOR 1"/>
    <property type="match status" value="1"/>
</dbReference>
<organism evidence="2 3">
    <name type="scientific">Triparma retinervis</name>
    <dbReference type="NCBI Taxonomy" id="2557542"/>
    <lineage>
        <taxon>Eukaryota</taxon>
        <taxon>Sar</taxon>
        <taxon>Stramenopiles</taxon>
        <taxon>Ochrophyta</taxon>
        <taxon>Bolidophyceae</taxon>
        <taxon>Parmales</taxon>
        <taxon>Triparmaceae</taxon>
        <taxon>Triparma</taxon>
    </lineage>
</organism>
<protein>
    <submittedName>
        <fullName evidence="2">Uncharacterized protein</fullName>
    </submittedName>
</protein>
<dbReference type="GO" id="GO:0005815">
    <property type="term" value="C:microtubule organizing center"/>
    <property type="evidence" value="ECO:0007669"/>
    <property type="project" value="TreeGrafter"/>
</dbReference>
<proteinExistence type="predicted"/>
<gene>
    <name evidence="2" type="ORF">TrRE_jg9448</name>
</gene>
<keyword evidence="1" id="KW-0175">Coiled coil</keyword>
<name>A0A9W6ZVC3_9STRA</name>
<dbReference type="EMBL" id="BRXZ01000980">
    <property type="protein sequence ID" value="GMH59071.1"/>
    <property type="molecule type" value="Genomic_DNA"/>
</dbReference>
<evidence type="ECO:0000256" key="1">
    <source>
        <dbReference type="SAM" id="Coils"/>
    </source>
</evidence>
<dbReference type="AlphaFoldDB" id="A0A9W6ZVC3"/>
<dbReference type="GO" id="GO:0060271">
    <property type="term" value="P:cilium assembly"/>
    <property type="evidence" value="ECO:0007669"/>
    <property type="project" value="TreeGrafter"/>
</dbReference>
<evidence type="ECO:0000313" key="3">
    <source>
        <dbReference type="Proteomes" id="UP001165082"/>
    </source>
</evidence>
<dbReference type="PANTHER" id="PTHR18950">
    <property type="entry name" value="PROGESTERONE-INDUCED BLOCKING FACTOR 1"/>
    <property type="match status" value="1"/>
</dbReference>
<comment type="caution">
    <text evidence="2">The sequence shown here is derived from an EMBL/GenBank/DDBJ whole genome shotgun (WGS) entry which is preliminary data.</text>
</comment>
<accession>A0A9W6ZVC3</accession>